<evidence type="ECO:0000256" key="1">
    <source>
        <dbReference type="SAM" id="MobiDB-lite"/>
    </source>
</evidence>
<sequence>MAGGSCSDGRADGDEPPCGRDDCPTVFVTDRGTIAVQGYDVARATPEGESVVEVPEHVLREAAHALGW</sequence>
<dbReference type="AlphaFoldDB" id="A0A6G4WX69"/>
<feature type="compositionally biased region" description="Basic and acidic residues" evidence="1">
    <location>
        <begin position="9"/>
        <end position="22"/>
    </location>
</feature>
<gene>
    <name evidence="2" type="ORF">G5C65_11925</name>
</gene>
<dbReference type="Proteomes" id="UP000477722">
    <property type="component" value="Unassembled WGS sequence"/>
</dbReference>
<accession>A0A6G4WX69</accession>
<evidence type="ECO:0000313" key="2">
    <source>
        <dbReference type="EMBL" id="NGO69051.1"/>
    </source>
</evidence>
<comment type="caution">
    <text evidence="2">The sequence shown here is derived from an EMBL/GenBank/DDBJ whole genome shotgun (WGS) entry which is preliminary data.</text>
</comment>
<protein>
    <submittedName>
        <fullName evidence="2">Uncharacterized protein</fullName>
    </submittedName>
</protein>
<dbReference type="EMBL" id="JAAKZZ010000093">
    <property type="protein sequence ID" value="NGO69051.1"/>
    <property type="molecule type" value="Genomic_DNA"/>
</dbReference>
<feature type="region of interest" description="Disordered" evidence="1">
    <location>
        <begin position="1"/>
        <end position="22"/>
    </location>
</feature>
<reference evidence="2 3" key="1">
    <citation type="submission" date="2020-02" db="EMBL/GenBank/DDBJ databases">
        <title>Whole-genome analyses of novel actinobacteria.</title>
        <authorList>
            <person name="Sahin N."/>
            <person name="Tatar D."/>
        </authorList>
    </citation>
    <scope>NUCLEOTIDE SEQUENCE [LARGE SCALE GENOMIC DNA]</scope>
    <source>
        <strain evidence="2 3">SB3404</strain>
    </source>
</reference>
<name>A0A6G4WX69_9ACTN</name>
<keyword evidence="3" id="KW-1185">Reference proteome</keyword>
<proteinExistence type="predicted"/>
<evidence type="ECO:0000313" key="3">
    <source>
        <dbReference type="Proteomes" id="UP000477722"/>
    </source>
</evidence>
<organism evidence="2 3">
    <name type="scientific">Streptomyces boncukensis</name>
    <dbReference type="NCBI Taxonomy" id="2711219"/>
    <lineage>
        <taxon>Bacteria</taxon>
        <taxon>Bacillati</taxon>
        <taxon>Actinomycetota</taxon>
        <taxon>Actinomycetes</taxon>
        <taxon>Kitasatosporales</taxon>
        <taxon>Streptomycetaceae</taxon>
        <taxon>Streptomyces</taxon>
    </lineage>
</organism>